<organism evidence="1">
    <name type="scientific">marine metagenome</name>
    <dbReference type="NCBI Taxonomy" id="408172"/>
    <lineage>
        <taxon>unclassified sequences</taxon>
        <taxon>metagenomes</taxon>
        <taxon>ecological metagenomes</taxon>
    </lineage>
</organism>
<dbReference type="GO" id="GO:0042403">
    <property type="term" value="P:thyroid hormone metabolic process"/>
    <property type="evidence" value="ECO:0007669"/>
    <property type="project" value="TreeGrafter"/>
</dbReference>
<dbReference type="PANTHER" id="PTHR11781">
    <property type="entry name" value="IODOTHYRONINE DEIODINASE"/>
    <property type="match status" value="1"/>
</dbReference>
<dbReference type="GO" id="GO:0004800">
    <property type="term" value="F:thyroxine 5'-deiodinase activity"/>
    <property type="evidence" value="ECO:0007669"/>
    <property type="project" value="InterPro"/>
</dbReference>
<accession>A0A382XSI6</accession>
<dbReference type="AlphaFoldDB" id="A0A382XSI6"/>
<reference evidence="1" key="1">
    <citation type="submission" date="2018-05" db="EMBL/GenBank/DDBJ databases">
        <authorList>
            <person name="Lanie J.A."/>
            <person name="Ng W.-L."/>
            <person name="Kazmierczak K.M."/>
            <person name="Andrzejewski T.M."/>
            <person name="Davidsen T.M."/>
            <person name="Wayne K.J."/>
            <person name="Tettelin H."/>
            <person name="Glass J.I."/>
            <person name="Rusch D."/>
            <person name="Podicherti R."/>
            <person name="Tsui H.-C.T."/>
            <person name="Winkler M.E."/>
        </authorList>
    </citation>
    <scope>NUCLEOTIDE SEQUENCE</scope>
</reference>
<sequence>MTFIRIAFIVVYGPEPYPTDEWWLGESKTFRFFHNLSGSRAAVDIKQPTTQEERNAVAARANTQLLNVEMPLYVNTIDNKVNTAYTGMPTRIYLIDENGSVVFNQRIGPISFHPDGLENAIEDYPAGAKN</sequence>
<evidence type="ECO:0000313" key="1">
    <source>
        <dbReference type="EMBL" id="SVD74006.1"/>
    </source>
</evidence>
<proteinExistence type="predicted"/>
<evidence type="ECO:0008006" key="2">
    <source>
        <dbReference type="Google" id="ProtNLM"/>
    </source>
</evidence>
<dbReference type="Gene3D" id="3.40.30.10">
    <property type="entry name" value="Glutaredoxin"/>
    <property type="match status" value="1"/>
</dbReference>
<dbReference type="EMBL" id="UINC01170120">
    <property type="protein sequence ID" value="SVD74006.1"/>
    <property type="molecule type" value="Genomic_DNA"/>
</dbReference>
<dbReference type="Pfam" id="PF00837">
    <property type="entry name" value="T4_deiodinase"/>
    <property type="match status" value="1"/>
</dbReference>
<name>A0A382XSI6_9ZZZZ</name>
<gene>
    <name evidence="1" type="ORF">METZ01_LOCUS426860</name>
</gene>
<dbReference type="InterPro" id="IPR000643">
    <property type="entry name" value="Iodothyronine_deiodinase"/>
</dbReference>
<dbReference type="PANTHER" id="PTHR11781:SF22">
    <property type="entry name" value="TYPE I IODOTHYRONINE DEIODINASE"/>
    <property type="match status" value="1"/>
</dbReference>
<protein>
    <recommendedName>
        <fullName evidence="2">Deiodinase</fullName>
    </recommendedName>
</protein>